<sequence>MKPSHSFTLRIVATKACHLLLGFVHSLMDSARHKLLFFLPFTMLLFGHSMINKLKLEKGSCNSVIYLAFWILRAFIITYVPQKCRDGLISSSFLMCFFLPVCSFCSVRICS</sequence>
<organism evidence="2 3">
    <name type="scientific">Prunus persica</name>
    <name type="common">Peach</name>
    <name type="synonym">Amygdalus persica</name>
    <dbReference type="NCBI Taxonomy" id="3760"/>
    <lineage>
        <taxon>Eukaryota</taxon>
        <taxon>Viridiplantae</taxon>
        <taxon>Streptophyta</taxon>
        <taxon>Embryophyta</taxon>
        <taxon>Tracheophyta</taxon>
        <taxon>Spermatophyta</taxon>
        <taxon>Magnoliopsida</taxon>
        <taxon>eudicotyledons</taxon>
        <taxon>Gunneridae</taxon>
        <taxon>Pentapetalae</taxon>
        <taxon>rosids</taxon>
        <taxon>fabids</taxon>
        <taxon>Rosales</taxon>
        <taxon>Rosaceae</taxon>
        <taxon>Amygdaloideae</taxon>
        <taxon>Amygdaleae</taxon>
        <taxon>Prunus</taxon>
    </lineage>
</organism>
<dbReference type="AlphaFoldDB" id="A0A251NQR6"/>
<dbReference type="Proteomes" id="UP000006882">
    <property type="component" value="Chromosome G6"/>
</dbReference>
<proteinExistence type="predicted"/>
<reference evidence="2 3" key="1">
    <citation type="journal article" date="2013" name="Nat. Genet.">
        <title>The high-quality draft genome of peach (Prunus persica) identifies unique patterns of genetic diversity, domestication and genome evolution.</title>
        <authorList>
            <consortium name="International Peach Genome Initiative"/>
            <person name="Verde I."/>
            <person name="Abbott A.G."/>
            <person name="Scalabrin S."/>
            <person name="Jung S."/>
            <person name="Shu S."/>
            <person name="Marroni F."/>
            <person name="Zhebentyayeva T."/>
            <person name="Dettori M.T."/>
            <person name="Grimwood J."/>
            <person name="Cattonaro F."/>
            <person name="Zuccolo A."/>
            <person name="Rossini L."/>
            <person name="Jenkins J."/>
            <person name="Vendramin E."/>
            <person name="Meisel L.A."/>
            <person name="Decroocq V."/>
            <person name="Sosinski B."/>
            <person name="Prochnik S."/>
            <person name="Mitros T."/>
            <person name="Policriti A."/>
            <person name="Cipriani G."/>
            <person name="Dondini L."/>
            <person name="Ficklin S."/>
            <person name="Goodstein D.M."/>
            <person name="Xuan P."/>
            <person name="Del Fabbro C."/>
            <person name="Aramini V."/>
            <person name="Copetti D."/>
            <person name="Gonzalez S."/>
            <person name="Horner D.S."/>
            <person name="Falchi R."/>
            <person name="Lucas S."/>
            <person name="Mica E."/>
            <person name="Maldonado J."/>
            <person name="Lazzari B."/>
            <person name="Bielenberg D."/>
            <person name="Pirona R."/>
            <person name="Miculan M."/>
            <person name="Barakat A."/>
            <person name="Testolin R."/>
            <person name="Stella A."/>
            <person name="Tartarini S."/>
            <person name="Tonutti P."/>
            <person name="Arus P."/>
            <person name="Orellana A."/>
            <person name="Wells C."/>
            <person name="Main D."/>
            <person name="Vizzotto G."/>
            <person name="Silva H."/>
            <person name="Salamini F."/>
            <person name="Schmutz J."/>
            <person name="Morgante M."/>
            <person name="Rokhsar D.S."/>
        </authorList>
    </citation>
    <scope>NUCLEOTIDE SEQUENCE [LARGE SCALE GENOMIC DNA]</scope>
    <source>
        <strain evidence="3">cv. Nemared</strain>
    </source>
</reference>
<feature type="transmembrane region" description="Helical" evidence="1">
    <location>
        <begin position="63"/>
        <end position="82"/>
    </location>
</feature>
<accession>A0A251NQR6</accession>
<evidence type="ECO:0000256" key="1">
    <source>
        <dbReference type="SAM" id="Phobius"/>
    </source>
</evidence>
<name>A0A251NQR6_PRUPE</name>
<evidence type="ECO:0000313" key="3">
    <source>
        <dbReference type="Proteomes" id="UP000006882"/>
    </source>
</evidence>
<dbReference type="Gramene" id="ONI00705">
    <property type="protein sequence ID" value="ONI00705"/>
    <property type="gene ID" value="PRUPE_6G101800"/>
</dbReference>
<keyword evidence="1" id="KW-0812">Transmembrane</keyword>
<protein>
    <submittedName>
        <fullName evidence="2">Uncharacterized protein</fullName>
    </submittedName>
</protein>
<evidence type="ECO:0000313" key="2">
    <source>
        <dbReference type="EMBL" id="ONI00705.1"/>
    </source>
</evidence>
<dbReference type="EMBL" id="CM007656">
    <property type="protein sequence ID" value="ONI00705.1"/>
    <property type="molecule type" value="Genomic_DNA"/>
</dbReference>
<keyword evidence="3" id="KW-1185">Reference proteome</keyword>
<gene>
    <name evidence="2" type="ORF">PRUPE_6G101800</name>
</gene>
<keyword evidence="1" id="KW-1133">Transmembrane helix</keyword>
<feature type="transmembrane region" description="Helical" evidence="1">
    <location>
        <begin position="88"/>
        <end position="110"/>
    </location>
</feature>
<keyword evidence="1" id="KW-0472">Membrane</keyword>
<feature type="transmembrane region" description="Helical" evidence="1">
    <location>
        <begin position="34"/>
        <end position="51"/>
    </location>
</feature>